<dbReference type="AlphaFoldDB" id="A0AAV4G7D6"/>
<reference evidence="6 7" key="1">
    <citation type="journal article" date="2021" name="Elife">
        <title>Chloroplast acquisition without the gene transfer in kleptoplastic sea slugs, Plakobranchus ocellatus.</title>
        <authorList>
            <person name="Maeda T."/>
            <person name="Takahashi S."/>
            <person name="Yoshida T."/>
            <person name="Shimamura S."/>
            <person name="Takaki Y."/>
            <person name="Nagai Y."/>
            <person name="Toyoda A."/>
            <person name="Suzuki Y."/>
            <person name="Arimoto A."/>
            <person name="Ishii H."/>
            <person name="Satoh N."/>
            <person name="Nishiyama T."/>
            <person name="Hasebe M."/>
            <person name="Maruyama T."/>
            <person name="Minagawa J."/>
            <person name="Obokata J."/>
            <person name="Shigenobu S."/>
        </authorList>
    </citation>
    <scope>NUCLEOTIDE SEQUENCE [LARGE SCALE GENOMIC DNA]</scope>
</reference>
<dbReference type="PANTHER" id="PTHR10381">
    <property type="entry name" value="ATP-DEPENDENT CLP PROTEASE PROTEOLYTIC SUBUNIT"/>
    <property type="match status" value="1"/>
</dbReference>
<dbReference type="InterPro" id="IPR001907">
    <property type="entry name" value="ClpP"/>
</dbReference>
<dbReference type="PANTHER" id="PTHR10381:SF70">
    <property type="entry name" value="ATP-DEPENDENT CLP PROTEASE PROTEOLYTIC SUBUNIT"/>
    <property type="match status" value="1"/>
</dbReference>
<evidence type="ECO:0000313" key="7">
    <source>
        <dbReference type="Proteomes" id="UP000762676"/>
    </source>
</evidence>
<dbReference type="InterPro" id="IPR023562">
    <property type="entry name" value="ClpP/TepA"/>
</dbReference>
<accession>A0AAV4G7D6</accession>
<keyword evidence="2" id="KW-0963">Cytoplasm</keyword>
<proteinExistence type="inferred from homology"/>
<dbReference type="Pfam" id="PF00574">
    <property type="entry name" value="CLP_protease"/>
    <property type="match status" value="1"/>
</dbReference>
<dbReference type="CDD" id="cd07016">
    <property type="entry name" value="S14_ClpP_1"/>
    <property type="match status" value="1"/>
</dbReference>
<dbReference type="NCBIfam" id="NF045542">
    <property type="entry name" value="Clp_rel_HeadMat"/>
    <property type="match status" value="1"/>
</dbReference>
<evidence type="ECO:0000313" key="6">
    <source>
        <dbReference type="EMBL" id="GFR80616.1"/>
    </source>
</evidence>
<evidence type="ECO:0000256" key="3">
    <source>
        <dbReference type="ARBA" id="ARBA00022801"/>
    </source>
</evidence>
<dbReference type="SUPFAM" id="SSF52096">
    <property type="entry name" value="ClpP/crotonase"/>
    <property type="match status" value="1"/>
</dbReference>
<feature type="coiled-coil region" evidence="5">
    <location>
        <begin position="285"/>
        <end position="326"/>
    </location>
</feature>
<evidence type="ECO:0000256" key="5">
    <source>
        <dbReference type="SAM" id="Coils"/>
    </source>
</evidence>
<keyword evidence="3" id="KW-0378">Hydrolase</keyword>
<dbReference type="PRINTS" id="PR00127">
    <property type="entry name" value="CLPPROTEASEP"/>
</dbReference>
<protein>
    <recommendedName>
        <fullName evidence="4">ATP-dependent Clp protease proteolytic subunit</fullName>
    </recommendedName>
</protein>
<sequence length="375" mass="42304">MEKAHIYIYGEISSYQSGASQDWGIVNLTSVKEQVDRQKDAKEIVLHIHSVGGDVSEGFAIYDFLKSQGKPITAIIEGNCFSVATVVALSSEKRKMTSHAQVLIHNPWGGATGDKEHLQNYAKMLSEIEDRLSEFYASKTNLNKEEALELMAKETFFNAEECLKNGFANEVLETIKAVALFDKNKKIDMHQKENSKEEIKTKLNFLAKGIDAIQSLLKTKSSPKNIVLQDANGTELDFPDLEEGKDPKLGDKATVNNAPAEGEFVMPNGDTYIFEIGELKEIKEAEKTDDKIEALKKENEKLKEEIETLNAQNKTLNAQNKILNETSDKALIQMKKIAEEFNEFKKNISSSFEYSPAIEKNEDYFKNKKNRKIFK</sequence>
<dbReference type="GO" id="GO:0009368">
    <property type="term" value="C:endopeptidase Clp complex"/>
    <property type="evidence" value="ECO:0007669"/>
    <property type="project" value="TreeGrafter"/>
</dbReference>
<name>A0AAV4G7D6_9GAST</name>
<dbReference type="GO" id="GO:0051117">
    <property type="term" value="F:ATPase binding"/>
    <property type="evidence" value="ECO:0007669"/>
    <property type="project" value="TreeGrafter"/>
</dbReference>
<dbReference type="Proteomes" id="UP000762676">
    <property type="component" value="Unassembled WGS sequence"/>
</dbReference>
<keyword evidence="6" id="KW-0645">Protease</keyword>
<evidence type="ECO:0000256" key="1">
    <source>
        <dbReference type="ARBA" id="ARBA00007039"/>
    </source>
</evidence>
<evidence type="ECO:0000256" key="4">
    <source>
        <dbReference type="RuleBase" id="RU003567"/>
    </source>
</evidence>
<keyword evidence="5" id="KW-0175">Coiled coil</keyword>
<dbReference type="GO" id="GO:0004252">
    <property type="term" value="F:serine-type endopeptidase activity"/>
    <property type="evidence" value="ECO:0007669"/>
    <property type="project" value="InterPro"/>
</dbReference>
<dbReference type="InterPro" id="IPR029045">
    <property type="entry name" value="ClpP/crotonase-like_dom_sf"/>
</dbReference>
<gene>
    <name evidence="6" type="ORF">ElyMa_002319200</name>
</gene>
<dbReference type="GO" id="GO:0006515">
    <property type="term" value="P:protein quality control for misfolded or incompletely synthesized proteins"/>
    <property type="evidence" value="ECO:0007669"/>
    <property type="project" value="TreeGrafter"/>
</dbReference>
<comment type="similarity">
    <text evidence="1 4">Belongs to the peptidase S14 family.</text>
</comment>
<keyword evidence="7" id="KW-1185">Reference proteome</keyword>
<dbReference type="GO" id="GO:0004176">
    <property type="term" value="F:ATP-dependent peptidase activity"/>
    <property type="evidence" value="ECO:0007669"/>
    <property type="project" value="InterPro"/>
</dbReference>
<organism evidence="6 7">
    <name type="scientific">Elysia marginata</name>
    <dbReference type="NCBI Taxonomy" id="1093978"/>
    <lineage>
        <taxon>Eukaryota</taxon>
        <taxon>Metazoa</taxon>
        <taxon>Spiralia</taxon>
        <taxon>Lophotrochozoa</taxon>
        <taxon>Mollusca</taxon>
        <taxon>Gastropoda</taxon>
        <taxon>Heterobranchia</taxon>
        <taxon>Euthyneura</taxon>
        <taxon>Panpulmonata</taxon>
        <taxon>Sacoglossa</taxon>
        <taxon>Placobranchoidea</taxon>
        <taxon>Plakobranchidae</taxon>
        <taxon>Elysia</taxon>
    </lineage>
</organism>
<dbReference type="EMBL" id="BMAT01004790">
    <property type="protein sequence ID" value="GFR80616.1"/>
    <property type="molecule type" value="Genomic_DNA"/>
</dbReference>
<comment type="caution">
    <text evidence="6">The sequence shown here is derived from an EMBL/GenBank/DDBJ whole genome shotgun (WGS) entry which is preliminary data.</text>
</comment>
<evidence type="ECO:0000256" key="2">
    <source>
        <dbReference type="ARBA" id="ARBA00022490"/>
    </source>
</evidence>
<dbReference type="Gene3D" id="3.90.226.10">
    <property type="entry name" value="2-enoyl-CoA Hydratase, Chain A, domain 1"/>
    <property type="match status" value="1"/>
</dbReference>